<dbReference type="EMBL" id="QZXA01000016">
    <property type="protein sequence ID" value="RJT29097.1"/>
    <property type="molecule type" value="Genomic_DNA"/>
</dbReference>
<dbReference type="GO" id="GO:0004803">
    <property type="term" value="F:transposase activity"/>
    <property type="evidence" value="ECO:0007669"/>
    <property type="project" value="InterPro"/>
</dbReference>
<sequence length="85" mass="9047">AKLAGLAPIANDSGKRSGRRPVRGGRAGPRGVLFLVASIVAKAFKQRLQTAGKEKMVIRIALARKPLVILNAKARDARNEFANAT</sequence>
<dbReference type="InterPro" id="IPR003346">
    <property type="entry name" value="Transposase_20"/>
</dbReference>
<protein>
    <submittedName>
        <fullName evidence="3">IS110 family transposase</fullName>
    </submittedName>
</protein>
<evidence type="ECO:0000313" key="4">
    <source>
        <dbReference type="Proteomes" id="UP000275530"/>
    </source>
</evidence>
<evidence type="ECO:0000313" key="3">
    <source>
        <dbReference type="EMBL" id="RJT29097.1"/>
    </source>
</evidence>
<reference evidence="3 4" key="1">
    <citation type="submission" date="2018-09" db="EMBL/GenBank/DDBJ databases">
        <title>Mesorhizobium carmichaelinearum sp. nov. isolated from Carmichaelinea spp. root nodules in New Zealand.</title>
        <authorList>
            <person name="De Meyer S.E."/>
        </authorList>
    </citation>
    <scope>NUCLEOTIDE SEQUENCE [LARGE SCALE GENOMIC DNA]</scope>
    <source>
        <strain evidence="3 4">LMG 28313</strain>
    </source>
</reference>
<evidence type="ECO:0000259" key="2">
    <source>
        <dbReference type="Pfam" id="PF02371"/>
    </source>
</evidence>
<feature type="region of interest" description="Disordered" evidence="1">
    <location>
        <begin position="1"/>
        <end position="27"/>
    </location>
</feature>
<organism evidence="3 4">
    <name type="scientific">Mesorhizobium jarvisii</name>
    <dbReference type="NCBI Taxonomy" id="1777867"/>
    <lineage>
        <taxon>Bacteria</taxon>
        <taxon>Pseudomonadati</taxon>
        <taxon>Pseudomonadota</taxon>
        <taxon>Alphaproteobacteria</taxon>
        <taxon>Hyphomicrobiales</taxon>
        <taxon>Phyllobacteriaceae</taxon>
        <taxon>Mesorhizobium</taxon>
    </lineage>
</organism>
<evidence type="ECO:0000256" key="1">
    <source>
        <dbReference type="SAM" id="MobiDB-lite"/>
    </source>
</evidence>
<proteinExistence type="predicted"/>
<dbReference type="AlphaFoldDB" id="A0AA92XC97"/>
<dbReference type="GO" id="GO:0003677">
    <property type="term" value="F:DNA binding"/>
    <property type="evidence" value="ECO:0007669"/>
    <property type="project" value="InterPro"/>
</dbReference>
<dbReference type="RefSeq" id="WP_147377506.1">
    <property type="nucleotide sequence ID" value="NZ_QZXA01000016.1"/>
</dbReference>
<feature type="domain" description="Transposase IS116/IS110/IS902 C-terminal" evidence="2">
    <location>
        <begin position="1"/>
        <end position="49"/>
    </location>
</feature>
<dbReference type="Pfam" id="PF02371">
    <property type="entry name" value="Transposase_20"/>
    <property type="match status" value="1"/>
</dbReference>
<accession>A0AA92XC97</accession>
<keyword evidence="4" id="KW-1185">Reference proteome</keyword>
<comment type="caution">
    <text evidence="3">The sequence shown here is derived from an EMBL/GenBank/DDBJ whole genome shotgun (WGS) entry which is preliminary data.</text>
</comment>
<dbReference type="GO" id="GO:0006313">
    <property type="term" value="P:DNA transposition"/>
    <property type="evidence" value="ECO:0007669"/>
    <property type="project" value="InterPro"/>
</dbReference>
<name>A0AA92XC97_9HYPH</name>
<dbReference type="Proteomes" id="UP000275530">
    <property type="component" value="Unassembled WGS sequence"/>
</dbReference>
<gene>
    <name evidence="3" type="ORF">D3242_29515</name>
</gene>
<feature type="non-terminal residue" evidence="3">
    <location>
        <position position="1"/>
    </location>
</feature>